<gene>
    <name evidence="2" type="ORF">SAMN04488099_1021</name>
</gene>
<dbReference type="STRING" id="426702.SAMN04488099_1021"/>
<feature type="domain" description="Transposase DDE" evidence="1">
    <location>
        <begin position="3"/>
        <end position="76"/>
    </location>
</feature>
<reference evidence="3" key="1">
    <citation type="submission" date="2016-10" db="EMBL/GenBank/DDBJ databases">
        <authorList>
            <person name="Varghese N."/>
            <person name="Submissions S."/>
        </authorList>
    </citation>
    <scope>NUCLEOTIDE SEQUENCE [LARGE SCALE GENOMIC DNA]</scope>
    <source>
        <strain evidence="3">DSM 19183</strain>
    </source>
</reference>
<feature type="non-terminal residue" evidence="2">
    <location>
        <position position="1"/>
    </location>
</feature>
<dbReference type="PANTHER" id="PTHR33408:SF2">
    <property type="entry name" value="TRANSPOSASE DDE DOMAIN-CONTAINING PROTEIN"/>
    <property type="match status" value="1"/>
</dbReference>
<dbReference type="EMBL" id="FNZU01000002">
    <property type="protein sequence ID" value="SEK31145.1"/>
    <property type="molecule type" value="Genomic_DNA"/>
</dbReference>
<dbReference type="Pfam" id="PF13751">
    <property type="entry name" value="DDE_Tnp_1_6"/>
    <property type="match status" value="1"/>
</dbReference>
<dbReference type="Proteomes" id="UP000199081">
    <property type="component" value="Unassembled WGS sequence"/>
</dbReference>
<dbReference type="AlphaFoldDB" id="A0A1H7G5X3"/>
<sequence>KSLWINYEYEEQKLKIKEQLSTEEGATLYRQRKIDVEPTFGQVKANLGFTRFSVRGQSKVENETNLIFMANNLRKYNKRRG</sequence>
<dbReference type="InterPro" id="IPR025668">
    <property type="entry name" value="Tnp_DDE_dom"/>
</dbReference>
<accession>A0A1H7G5X3</accession>
<evidence type="ECO:0000313" key="2">
    <source>
        <dbReference type="EMBL" id="SEK31145.1"/>
    </source>
</evidence>
<dbReference type="PANTHER" id="PTHR33408">
    <property type="entry name" value="TRANSPOSASE"/>
    <property type="match status" value="1"/>
</dbReference>
<keyword evidence="3" id="KW-1185">Reference proteome</keyword>
<name>A0A1H7G5X3_9LACT</name>
<organism evidence="2 3">
    <name type="scientific">Alkalibacterium pelagium</name>
    <dbReference type="NCBI Taxonomy" id="426702"/>
    <lineage>
        <taxon>Bacteria</taxon>
        <taxon>Bacillati</taxon>
        <taxon>Bacillota</taxon>
        <taxon>Bacilli</taxon>
        <taxon>Lactobacillales</taxon>
        <taxon>Carnobacteriaceae</taxon>
        <taxon>Alkalibacterium</taxon>
    </lineage>
</organism>
<proteinExistence type="predicted"/>
<evidence type="ECO:0000313" key="3">
    <source>
        <dbReference type="Proteomes" id="UP000199081"/>
    </source>
</evidence>
<dbReference type="RefSeq" id="WP_143059405.1">
    <property type="nucleotide sequence ID" value="NZ_FNZU01000002.1"/>
</dbReference>
<protein>
    <submittedName>
        <fullName evidence="2">Transposase DDE domain-containing protein</fullName>
    </submittedName>
</protein>
<evidence type="ECO:0000259" key="1">
    <source>
        <dbReference type="Pfam" id="PF13751"/>
    </source>
</evidence>